<dbReference type="HOGENOM" id="CLU_1738890_0_0_10"/>
<keyword evidence="2" id="KW-1185">Reference proteome</keyword>
<reference evidence="1" key="1">
    <citation type="submission" date="2009-09" db="EMBL/GenBank/DDBJ databases">
        <authorList>
            <person name="Weinstock G."/>
            <person name="Sodergren E."/>
            <person name="Clifton S."/>
            <person name="Fulton L."/>
            <person name="Fulton B."/>
            <person name="Courtney L."/>
            <person name="Fronick C."/>
            <person name="Harrison M."/>
            <person name="Strong C."/>
            <person name="Farmer C."/>
            <person name="Delahaunty K."/>
            <person name="Markovic C."/>
            <person name="Hall O."/>
            <person name="Minx P."/>
            <person name="Tomlinson C."/>
            <person name="Mitreva M."/>
            <person name="Nelson J."/>
            <person name="Hou S."/>
            <person name="Wollam A."/>
            <person name="Pepin K.H."/>
            <person name="Johnson M."/>
            <person name="Bhonagiri V."/>
            <person name="Nash W.E."/>
            <person name="Warren W."/>
            <person name="Chinwalla A."/>
            <person name="Mardis E.R."/>
            <person name="Wilson R.K."/>
        </authorList>
    </citation>
    <scope>NUCLEOTIDE SEQUENCE [LARGE SCALE GENOMIC DNA]</scope>
    <source>
        <strain evidence="1">ATCC 51259</strain>
    </source>
</reference>
<organism evidence="1 2">
    <name type="scientific">Alloprevotella tannerae ATCC 51259</name>
    <dbReference type="NCBI Taxonomy" id="626522"/>
    <lineage>
        <taxon>Bacteria</taxon>
        <taxon>Pseudomonadati</taxon>
        <taxon>Bacteroidota</taxon>
        <taxon>Bacteroidia</taxon>
        <taxon>Bacteroidales</taxon>
        <taxon>Prevotellaceae</taxon>
        <taxon>Alloprevotella</taxon>
    </lineage>
</organism>
<dbReference type="EMBL" id="ACIJ02000016">
    <property type="protein sequence ID" value="EEX72203.1"/>
    <property type="molecule type" value="Genomic_DNA"/>
</dbReference>
<proteinExistence type="predicted"/>
<protein>
    <submittedName>
        <fullName evidence="1">Uncharacterized protein</fullName>
    </submittedName>
</protein>
<comment type="caution">
    <text evidence="1">The sequence shown here is derived from an EMBL/GenBank/DDBJ whole genome shotgun (WGS) entry which is preliminary data.</text>
</comment>
<accession>C9LEN4</accession>
<dbReference type="Proteomes" id="UP000003460">
    <property type="component" value="Unassembled WGS sequence"/>
</dbReference>
<evidence type="ECO:0000313" key="1">
    <source>
        <dbReference type="EMBL" id="EEX72203.1"/>
    </source>
</evidence>
<evidence type="ECO:0000313" key="2">
    <source>
        <dbReference type="Proteomes" id="UP000003460"/>
    </source>
</evidence>
<dbReference type="STRING" id="626522.GCWU000325_00664"/>
<name>C9LEN4_9BACT</name>
<gene>
    <name evidence="1" type="ORF">GCWU000325_00664</name>
</gene>
<dbReference type="AlphaFoldDB" id="C9LEN4"/>
<sequence length="150" mass="16938">MVRMGNHRMSIGCSANKEAIYKDGIRATFIEIQSSNLDERAVLELAPFRGARFRGGINNGSIRPFQKLSFGGLFTDKEQKIPGMDYSKIKDDGAVCNKRGWNFNLALPDYNLLKRHLRPREIEKESKAIANLPKSTKRGRRAVVVLPFIS</sequence>